<dbReference type="Proteomes" id="UP000038045">
    <property type="component" value="Unplaced"/>
</dbReference>
<evidence type="ECO:0000313" key="3">
    <source>
        <dbReference type="WBParaSite" id="PTRK_0001024400.1"/>
    </source>
</evidence>
<evidence type="ECO:0000313" key="2">
    <source>
        <dbReference type="Proteomes" id="UP000038045"/>
    </source>
</evidence>
<reference evidence="3" key="1">
    <citation type="submission" date="2017-02" db="UniProtKB">
        <authorList>
            <consortium name="WormBaseParasite"/>
        </authorList>
    </citation>
    <scope>IDENTIFICATION</scope>
</reference>
<dbReference type="AlphaFoldDB" id="A0A0N4ZNY1"/>
<organism evidence="2 3">
    <name type="scientific">Parastrongyloides trichosuri</name>
    <name type="common">Possum-specific nematode worm</name>
    <dbReference type="NCBI Taxonomy" id="131310"/>
    <lineage>
        <taxon>Eukaryota</taxon>
        <taxon>Metazoa</taxon>
        <taxon>Ecdysozoa</taxon>
        <taxon>Nematoda</taxon>
        <taxon>Chromadorea</taxon>
        <taxon>Rhabditida</taxon>
        <taxon>Tylenchina</taxon>
        <taxon>Panagrolaimomorpha</taxon>
        <taxon>Strongyloidoidea</taxon>
        <taxon>Strongyloididae</taxon>
        <taxon>Parastrongyloides</taxon>
    </lineage>
</organism>
<accession>A0A0N4ZNY1</accession>
<evidence type="ECO:0000256" key="1">
    <source>
        <dbReference type="SAM" id="Phobius"/>
    </source>
</evidence>
<feature type="transmembrane region" description="Helical" evidence="1">
    <location>
        <begin position="12"/>
        <end position="31"/>
    </location>
</feature>
<protein>
    <submittedName>
        <fullName evidence="3">Uncharacterized protein</fullName>
    </submittedName>
</protein>
<keyword evidence="2" id="KW-1185">Reference proteome</keyword>
<name>A0A0N4ZNY1_PARTI</name>
<sequence>MPKIQYFINITVTRFLFLLRLTVAAGLIYGVSNIIFTIDNILKIYEIEKYLINVFPNSILTKDFDKLKKLYQCWPASSPFYLAPVYPFLVQHIIK</sequence>
<keyword evidence="1" id="KW-0472">Membrane</keyword>
<dbReference type="WBParaSite" id="PTRK_0001024400.1">
    <property type="protein sequence ID" value="PTRK_0001024400.1"/>
    <property type="gene ID" value="PTRK_0001024400"/>
</dbReference>
<keyword evidence="1" id="KW-1133">Transmembrane helix</keyword>
<proteinExistence type="predicted"/>
<keyword evidence="1" id="KW-0812">Transmembrane</keyword>